<protein>
    <submittedName>
        <fullName evidence="1">Uncharacterized protein</fullName>
    </submittedName>
</protein>
<sequence length="40" mass="4724">MDKIRDVQAMDCPFFYSVFFMKQILAERGGQNQSFGYIIK</sequence>
<dbReference type="EMBL" id="FOXD01000010">
    <property type="protein sequence ID" value="SFP79728.1"/>
    <property type="molecule type" value="Genomic_DNA"/>
</dbReference>
<proteinExistence type="predicted"/>
<dbReference type="Proteomes" id="UP000198892">
    <property type="component" value="Unassembled WGS sequence"/>
</dbReference>
<keyword evidence="2" id="KW-1185">Reference proteome</keyword>
<evidence type="ECO:0000313" key="2">
    <source>
        <dbReference type="Proteomes" id="UP000198892"/>
    </source>
</evidence>
<accession>A0A1I5T9T1</accession>
<dbReference type="STRING" id="1884432.SAMN05518683_11069"/>
<evidence type="ECO:0000313" key="1">
    <source>
        <dbReference type="EMBL" id="SFP79728.1"/>
    </source>
</evidence>
<organism evidence="1 2">
    <name type="scientific">Salibacterium halotolerans</name>
    <dbReference type="NCBI Taxonomy" id="1884432"/>
    <lineage>
        <taxon>Bacteria</taxon>
        <taxon>Bacillati</taxon>
        <taxon>Bacillota</taxon>
        <taxon>Bacilli</taxon>
        <taxon>Bacillales</taxon>
        <taxon>Bacillaceae</taxon>
    </lineage>
</organism>
<gene>
    <name evidence="1" type="ORF">SAMN05518683_11069</name>
</gene>
<dbReference type="AlphaFoldDB" id="A0A1I5T9T1"/>
<name>A0A1I5T9T1_9BACI</name>
<reference evidence="2" key="1">
    <citation type="submission" date="2016-10" db="EMBL/GenBank/DDBJ databases">
        <authorList>
            <person name="Varghese N."/>
            <person name="Submissions S."/>
        </authorList>
    </citation>
    <scope>NUCLEOTIDE SEQUENCE [LARGE SCALE GENOMIC DNA]</scope>
    <source>
        <strain evidence="2">S7</strain>
    </source>
</reference>